<dbReference type="EMBL" id="CM001287">
    <property type="protein sequence ID" value="EHH55293.1"/>
    <property type="molecule type" value="Genomic_DNA"/>
</dbReference>
<proteinExistence type="predicted"/>
<feature type="non-terminal residue" evidence="2">
    <location>
        <position position="1"/>
    </location>
</feature>
<reference evidence="2" key="1">
    <citation type="journal article" date="2011" name="Nat. Biotechnol.">
        <title>Genome sequencing and comparison of two nonhuman primate animal models, the cynomolgus and Chinese rhesus macaques.</title>
        <authorList>
            <person name="Yan G."/>
            <person name="Zhang G."/>
            <person name="Fang X."/>
            <person name="Zhang Y."/>
            <person name="Li C."/>
            <person name="Ling F."/>
            <person name="Cooper D.N."/>
            <person name="Li Q."/>
            <person name="Li Y."/>
            <person name="van Gool A.J."/>
            <person name="Du H."/>
            <person name="Chen J."/>
            <person name="Chen R."/>
            <person name="Zhang P."/>
            <person name="Huang Z."/>
            <person name="Thompson J.R."/>
            <person name="Meng Y."/>
            <person name="Bai Y."/>
            <person name="Wang J."/>
            <person name="Zhuo M."/>
            <person name="Wang T."/>
            <person name="Huang Y."/>
            <person name="Wei L."/>
            <person name="Li J."/>
            <person name="Wang Z."/>
            <person name="Hu H."/>
            <person name="Yang P."/>
            <person name="Le L."/>
            <person name="Stenson P.D."/>
            <person name="Li B."/>
            <person name="Liu X."/>
            <person name="Ball E.V."/>
            <person name="An N."/>
            <person name="Huang Q."/>
            <person name="Zhang Y."/>
            <person name="Fan W."/>
            <person name="Zhang X."/>
            <person name="Li Y."/>
            <person name="Wang W."/>
            <person name="Katze M.G."/>
            <person name="Su B."/>
            <person name="Nielsen R."/>
            <person name="Yang H."/>
            <person name="Wang J."/>
            <person name="Wang X."/>
            <person name="Wang J."/>
        </authorList>
    </citation>
    <scope>NUCLEOTIDE SEQUENCE [LARGE SCALE GENOMIC DNA]</scope>
    <source>
        <strain evidence="2">CE-4</strain>
    </source>
</reference>
<evidence type="ECO:0000256" key="1">
    <source>
        <dbReference type="SAM" id="MobiDB-lite"/>
    </source>
</evidence>
<dbReference type="PANTHER" id="PTHR28532">
    <property type="entry name" value="GEO13458P1"/>
    <property type="match status" value="1"/>
</dbReference>
<dbReference type="AlphaFoldDB" id="G7PKF2"/>
<organism>
    <name type="scientific">Macaca fascicularis</name>
    <name type="common">Crab-eating macaque</name>
    <name type="synonym">Cynomolgus monkey</name>
    <dbReference type="NCBI Taxonomy" id="9541"/>
    <lineage>
        <taxon>Eukaryota</taxon>
        <taxon>Metazoa</taxon>
        <taxon>Chordata</taxon>
        <taxon>Craniata</taxon>
        <taxon>Vertebrata</taxon>
        <taxon>Euteleostomi</taxon>
        <taxon>Mammalia</taxon>
        <taxon>Eutheria</taxon>
        <taxon>Euarchontoglires</taxon>
        <taxon>Primates</taxon>
        <taxon>Haplorrhini</taxon>
        <taxon>Catarrhini</taxon>
        <taxon>Cercopithecidae</taxon>
        <taxon>Cercopithecinae</taxon>
        <taxon>Macaca</taxon>
    </lineage>
</organism>
<dbReference type="PANTHER" id="PTHR28532:SF1">
    <property type="entry name" value="ORAL CANCER OVEREXPRESSED 1"/>
    <property type="match status" value="1"/>
</dbReference>
<feature type="region of interest" description="Disordered" evidence="1">
    <location>
        <begin position="22"/>
        <end position="47"/>
    </location>
</feature>
<sequence length="118" mass="13640">PGSQAVLDAIMKADVGYMGKGVRKAGRKEKEDRSVGVTEGRQHRTLHGTNIRPEIRCSRGLAFAWECLPHSCATEKDRRKMWFLESLIEMIQKFPYEDPAYDKLHEDLHRVRGKLKQF</sequence>
<accession>G7PKF2</accession>
<evidence type="ECO:0000313" key="2">
    <source>
        <dbReference type="EMBL" id="EHH55293.1"/>
    </source>
</evidence>
<gene>
    <name evidence="2" type="ORF">EGM_04464</name>
</gene>
<name>G7PKF2_MACFA</name>
<dbReference type="InterPro" id="IPR052436">
    <property type="entry name" value="LTO1_adapter"/>
</dbReference>
<protein>
    <submittedName>
        <fullName evidence="2">Uncharacterized protein</fullName>
    </submittedName>
</protein>
<dbReference type="Proteomes" id="UP000009130">
    <property type="component" value="Chromosome 12"/>
</dbReference>
<feature type="non-terminal residue" evidence="2">
    <location>
        <position position="118"/>
    </location>
</feature>